<dbReference type="InterPro" id="IPR001173">
    <property type="entry name" value="Glyco_trans_2-like"/>
</dbReference>
<feature type="coiled-coil region" evidence="1">
    <location>
        <begin position="370"/>
        <end position="628"/>
    </location>
</feature>
<feature type="domain" description="Spore protein YkvP/CgeB glycosyl transferase-like" evidence="3">
    <location>
        <begin position="1202"/>
        <end position="1335"/>
    </location>
</feature>
<protein>
    <recommendedName>
        <fullName evidence="6">Glycosyltransferase 2-like domain-containing protein</fullName>
    </recommendedName>
</protein>
<sequence>MKKKKTLKQLYSTHEGKVSDKWSSYLAEYERIFLEYRDKPIRLLEIGVQNGGSLEIWSGYFSQARKFVGCDIDSVCAHLNYDDSRIAVVIGDINSNKTEAEIRKHAQNFDIIIDDGSHQSSDIVKSFVRYFPCLADGGVFVAEDLHCSYWQEFEGGLYSPYSAITFFKRLADITNYEHWGIDKARTAVLSGFISKYGLHLSEETLQNVHSVQFINSLCVIRKDKPVRNRLSRRVIAGSVATVKPEALGWHSRPVPLKDQSGNDWAARSMPPEEELVFRIKEIDEVRREQEKAVEKHQARIDDLEKRLKARDVEIKEKETANSHLKAELRADRTVIEEFTARLREQAGRIGEFEETAASLKSQLEIRRTEAGKLAETLRERESKIQQYEETVSGLNDQLEARRTGMEELSATLRDRDEAVQEQCDRVADLENRLQARKTEAEELKVALESRDATLGEYEATTSRLNDELQARRAEMEKLTETLRERDDAVQEQRARAEDLESRLNARETEAEELKSALENQAAKLQEYKEAIAELSAHLEWRLADAEKLAETLRERKAVIESQSGRVAELENRLQASEAESEKLAEALRKRDFKVQQYEETVSGLNDQLEARRTEAQKISAQLRDEQNKSKQILAGAARRIREISEYFFHFENWLSETLKSKRWKAGNLMGNAFSRYTPDALKPAVLGTAKFVYKWVGPALDAGPEDWEKELSQIRSRVLAAAEMTFLDRDLPEVVLTRHRSERIPARAAVRSLSSAPSAHPLVSIIVLTRDGKPLLDAMFRSFLATNSYPAIEFVVVDHASTDGTDKLLDRWARVLPIRALPYETNNSFSFSNNRAAEVAEGSLLLLLNNDVIFSDDVIGRMVAALENENVGAVGLKQYLGSPASLLSQEPYHIGVRFKWDSNGRFLRPYNVKRDEADDLLSVAPASFPAVTGSALLCRRAEFLRLGGLSEEYSYGFEDIDFCCKIRFVLQKEIVSLNDVFIYHNESTTRAMDSRQVKLVRASNNVEKLKVRFGSILSREYREKAVFDDGSVTGRRFTVGIAVTTTDTAHGAGDLFTALGLGRALQKKHNWTVHYLAKDQWYDVRDIDLYIAMRDDIDIRKLVNVSPHLIKIAWLRNWFDRWVERPWLQAFDMHLSSSQKGADFIKERVGLDCEIFPIGVALDLFNLGPSLFDYENDYVFTGNYWNAPVPREIEAFDPQMLSHKFAVYGKNWDEHKVFAPYHRGFVNYVDLSKVYNSTKITVDDTVTHVTKRWGSLNSRVFEALAAGSLVLTNNAIGSAELFEGRLPVWNDVTELTQLIDFYLRNPEKRDALMRSLREQVLAEHSYERRANKLIDLIAHETRRTRIAIKCPVPHEKEAAFWGDYHLAKSLAKALRKFGHRVRIDLLPEWTATQSLADDVTIVFRGRSAYAPSSHQVNICWLISHPDEVLDEELEQYDHVFVASLSYAKKLATRIGTPVTPLLQCSDPDVFHPPAAPQPDIPDLLFVGNSRRQRRKVVYDALAENLPIAVYGRDWEELIDSSVVRGQHINNEELHTYYGSARIVLNDHWPDMAENGFISNRIFDVALSGGFVISDEFTGSELFGDAIVTYDKASQLRKLCEEWLTDDQRRVAIAARLREIVLAEHTVDHRAVVFNDAIEHLAASRRMTPVDEPLTGKIPVNTTHD</sequence>
<dbReference type="InterPro" id="IPR055259">
    <property type="entry name" value="YkvP/CgeB_Glyco_trans-like"/>
</dbReference>
<feature type="coiled-coil region" evidence="1">
    <location>
        <begin position="279"/>
        <end position="320"/>
    </location>
</feature>
<feature type="domain" description="Glycosyltransferase 2-like" evidence="2">
    <location>
        <begin position="764"/>
        <end position="900"/>
    </location>
</feature>
<dbReference type="Gene3D" id="3.40.50.2000">
    <property type="entry name" value="Glycogen Phosphorylase B"/>
    <property type="match status" value="1"/>
</dbReference>
<dbReference type="Proteomes" id="UP001157733">
    <property type="component" value="Chromosome"/>
</dbReference>
<feature type="domain" description="Spore protein YkvP/CgeB glycosyl transferase-like" evidence="3">
    <location>
        <begin position="1495"/>
        <end position="1631"/>
    </location>
</feature>
<organism evidence="4 5">
    <name type="scientific">Nitrospina watsonii</name>
    <dbReference type="NCBI Taxonomy" id="1323948"/>
    <lineage>
        <taxon>Bacteria</taxon>
        <taxon>Pseudomonadati</taxon>
        <taxon>Nitrospinota/Tectimicrobiota group</taxon>
        <taxon>Nitrospinota</taxon>
        <taxon>Nitrospinia</taxon>
        <taxon>Nitrospinales</taxon>
        <taxon>Nitrospinaceae</taxon>
        <taxon>Nitrospina</taxon>
    </lineage>
</organism>
<name>A0ABN8VUX5_9BACT</name>
<dbReference type="SUPFAM" id="SSF53756">
    <property type="entry name" value="UDP-Glycosyltransferase/glycogen phosphorylase"/>
    <property type="match status" value="2"/>
</dbReference>
<dbReference type="PANTHER" id="PTHR43179">
    <property type="entry name" value="RHAMNOSYLTRANSFERASE WBBL"/>
    <property type="match status" value="1"/>
</dbReference>
<evidence type="ECO:0008006" key="6">
    <source>
        <dbReference type="Google" id="ProtNLM"/>
    </source>
</evidence>
<dbReference type="PANTHER" id="PTHR43179:SF7">
    <property type="entry name" value="RHAMNOSYLTRANSFERASE WBBL"/>
    <property type="match status" value="1"/>
</dbReference>
<reference evidence="4 5" key="1">
    <citation type="submission" date="2022-09" db="EMBL/GenBank/DDBJ databases">
        <authorList>
            <person name="Kop L."/>
        </authorList>
    </citation>
    <scope>NUCLEOTIDE SEQUENCE [LARGE SCALE GENOMIC DNA]</scope>
    <source>
        <strain evidence="4 5">347</strain>
    </source>
</reference>
<dbReference type="Gene3D" id="3.90.550.10">
    <property type="entry name" value="Spore Coat Polysaccharide Biosynthesis Protein SpsA, Chain A"/>
    <property type="match status" value="1"/>
</dbReference>
<evidence type="ECO:0000259" key="2">
    <source>
        <dbReference type="Pfam" id="PF00535"/>
    </source>
</evidence>
<dbReference type="InterPro" id="IPR029044">
    <property type="entry name" value="Nucleotide-diphossugar_trans"/>
</dbReference>
<dbReference type="Gene3D" id="1.10.287.1490">
    <property type="match status" value="1"/>
</dbReference>
<dbReference type="InterPro" id="IPR029063">
    <property type="entry name" value="SAM-dependent_MTases_sf"/>
</dbReference>
<dbReference type="Pfam" id="PF00535">
    <property type="entry name" value="Glycos_transf_2"/>
    <property type="match status" value="1"/>
</dbReference>
<evidence type="ECO:0000259" key="3">
    <source>
        <dbReference type="Pfam" id="PF13524"/>
    </source>
</evidence>
<gene>
    <name evidence="4" type="ORF">NSPWAT_0126</name>
</gene>
<dbReference type="SUPFAM" id="SSF53335">
    <property type="entry name" value="S-adenosyl-L-methionine-dependent methyltransferases"/>
    <property type="match status" value="1"/>
</dbReference>
<accession>A0ABN8VUX5</accession>
<dbReference type="EMBL" id="OX336137">
    <property type="protein sequence ID" value="CAI2716985.1"/>
    <property type="molecule type" value="Genomic_DNA"/>
</dbReference>
<evidence type="ECO:0000313" key="5">
    <source>
        <dbReference type="Proteomes" id="UP001157733"/>
    </source>
</evidence>
<keyword evidence="5" id="KW-1185">Reference proteome</keyword>
<proteinExistence type="predicted"/>
<dbReference type="SUPFAM" id="SSF53448">
    <property type="entry name" value="Nucleotide-diphospho-sugar transferases"/>
    <property type="match status" value="1"/>
</dbReference>
<evidence type="ECO:0000256" key="1">
    <source>
        <dbReference type="SAM" id="Coils"/>
    </source>
</evidence>
<dbReference type="RefSeq" id="WP_282009963.1">
    <property type="nucleotide sequence ID" value="NZ_OX336137.1"/>
</dbReference>
<dbReference type="Pfam" id="PF13524">
    <property type="entry name" value="Glyco_trans_1_2"/>
    <property type="match status" value="2"/>
</dbReference>
<keyword evidence="1" id="KW-0175">Coiled coil</keyword>
<dbReference type="Gene3D" id="3.40.50.150">
    <property type="entry name" value="Vaccinia Virus protein VP39"/>
    <property type="match status" value="1"/>
</dbReference>
<evidence type="ECO:0000313" key="4">
    <source>
        <dbReference type="EMBL" id="CAI2716985.1"/>
    </source>
</evidence>